<keyword evidence="1" id="KW-0520">NAD</keyword>
<organism evidence="4 5">
    <name type="scientific">Lactobacillus xujianguonis</name>
    <dbReference type="NCBI Taxonomy" id="2495899"/>
    <lineage>
        <taxon>Bacteria</taxon>
        <taxon>Bacillati</taxon>
        <taxon>Bacillota</taxon>
        <taxon>Bacilli</taxon>
        <taxon>Lactobacillales</taxon>
        <taxon>Lactobacillaceae</taxon>
        <taxon>Lactobacillus</taxon>
    </lineage>
</organism>
<protein>
    <submittedName>
        <fullName evidence="4">Sir2 silent information regulator family NAD-dependent deacetylase</fullName>
    </submittedName>
</protein>
<evidence type="ECO:0000256" key="2">
    <source>
        <dbReference type="PROSITE-ProRule" id="PRU00236"/>
    </source>
</evidence>
<dbReference type="RefSeq" id="WP_127796318.1">
    <property type="nucleotide sequence ID" value="NZ_ML136888.1"/>
</dbReference>
<dbReference type="Gene3D" id="3.40.50.1220">
    <property type="entry name" value="TPP-binding domain"/>
    <property type="match status" value="1"/>
</dbReference>
<comment type="caution">
    <text evidence="2">Lacks conserved residue(s) required for the propagation of feature annotation.</text>
</comment>
<proteinExistence type="predicted"/>
<dbReference type="EMBL" id="RXIA01000020">
    <property type="protein sequence ID" value="RVU70399.1"/>
    <property type="molecule type" value="Genomic_DNA"/>
</dbReference>
<feature type="domain" description="Deacetylase sirtuin-type" evidence="3">
    <location>
        <begin position="1"/>
        <end position="283"/>
    </location>
</feature>
<dbReference type="PROSITE" id="PS50305">
    <property type="entry name" value="SIRTUIN"/>
    <property type="match status" value="1"/>
</dbReference>
<evidence type="ECO:0000313" key="4">
    <source>
        <dbReference type="EMBL" id="RVU70399.1"/>
    </source>
</evidence>
<accession>A0A437STX8</accession>
<reference evidence="4 5" key="1">
    <citation type="submission" date="2018-12" db="EMBL/GenBank/DDBJ databases">
        <authorList>
            <person name="Meng J."/>
        </authorList>
    </citation>
    <scope>NUCLEOTIDE SEQUENCE [LARGE SCALE GENOMIC DNA]</scope>
    <source>
        <strain evidence="4 5">HT111-2</strain>
    </source>
</reference>
<sequence>MNKIDELVEQVHQADAILIGAGSGMSNAAGMDFWYSASPLFIKNMKYYHDKYHFDGVFNGFYTRFHSKEERWAFMLKSLQMILNIPPQKPTYDYLKTLIGDKPFHIVTTNQDALFKKAFLKDKVSEIQGSWDYYQASDTSNDQHLYDSHKMVAELLPKIIDHRLPTDLIPRSKVNGSELVAWARGPKFLEGERYYEEHQKLNKFMAEHRGDKILYLEMGVGRMTPMFIQEPFWEMTKYNKNSFYVNINPKDALVNPAIKDQALLIGDDINEVFKEAANKIKGEEND</sequence>
<keyword evidence="5" id="KW-1185">Reference proteome</keyword>
<dbReference type="SUPFAM" id="SSF52467">
    <property type="entry name" value="DHS-like NAD/FAD-binding domain"/>
    <property type="match status" value="1"/>
</dbReference>
<dbReference type="InterPro" id="IPR029035">
    <property type="entry name" value="DHS-like_NAD/FAD-binding_dom"/>
</dbReference>
<dbReference type="InterPro" id="IPR026590">
    <property type="entry name" value="Ssirtuin_cat_dom"/>
</dbReference>
<evidence type="ECO:0000259" key="3">
    <source>
        <dbReference type="PROSITE" id="PS50305"/>
    </source>
</evidence>
<gene>
    <name evidence="4" type="ORF">EJK17_07745</name>
</gene>
<dbReference type="AlphaFoldDB" id="A0A437STX8"/>
<evidence type="ECO:0000313" key="5">
    <source>
        <dbReference type="Proteomes" id="UP000288291"/>
    </source>
</evidence>
<dbReference type="Proteomes" id="UP000288291">
    <property type="component" value="Unassembled WGS sequence"/>
</dbReference>
<evidence type="ECO:0000256" key="1">
    <source>
        <dbReference type="ARBA" id="ARBA00023027"/>
    </source>
</evidence>
<comment type="caution">
    <text evidence="4">The sequence shown here is derived from an EMBL/GenBank/DDBJ whole genome shotgun (WGS) entry which is preliminary data.</text>
</comment>
<name>A0A437STX8_9LACO</name>